<dbReference type="PANTHER" id="PTHR11709:SF502">
    <property type="entry name" value="MULTICOPPER OXIDASE"/>
    <property type="match status" value="1"/>
</dbReference>
<proteinExistence type="inferred from homology"/>
<keyword evidence="5" id="KW-0186">Copper</keyword>
<reference evidence="12 13" key="1">
    <citation type="submission" date="2023-11" db="EMBL/GenBank/DDBJ databases">
        <title>An acidophilic fungus is an integral part of prey digestion in a carnivorous sundew plant.</title>
        <authorList>
            <person name="Tsai I.J."/>
        </authorList>
    </citation>
    <scope>NUCLEOTIDE SEQUENCE [LARGE SCALE GENOMIC DNA]</scope>
    <source>
        <strain evidence="12">169a</strain>
    </source>
</reference>
<dbReference type="Pfam" id="PF00394">
    <property type="entry name" value="Cu-oxidase"/>
    <property type="match status" value="1"/>
</dbReference>
<dbReference type="SUPFAM" id="SSF49503">
    <property type="entry name" value="Cupredoxins"/>
    <property type="match status" value="3"/>
</dbReference>
<dbReference type="CDD" id="cd13854">
    <property type="entry name" value="CuRO_1_MaLCC_like"/>
    <property type="match status" value="1"/>
</dbReference>
<evidence type="ECO:0000256" key="2">
    <source>
        <dbReference type="ARBA" id="ARBA00022723"/>
    </source>
</evidence>
<feature type="domain" description="Plastocyanin-like" evidence="10">
    <location>
        <begin position="650"/>
        <end position="760"/>
    </location>
</feature>
<evidence type="ECO:0000259" key="11">
    <source>
        <dbReference type="Pfam" id="PF07732"/>
    </source>
</evidence>
<dbReference type="GO" id="GO:0016491">
    <property type="term" value="F:oxidoreductase activity"/>
    <property type="evidence" value="ECO:0007669"/>
    <property type="project" value="UniProtKB-KW"/>
</dbReference>
<name>A0AAQ3R9Z1_9PEZI</name>
<dbReference type="Pfam" id="PF07731">
    <property type="entry name" value="Cu-oxidase_2"/>
    <property type="match status" value="1"/>
</dbReference>
<protein>
    <submittedName>
        <fullName evidence="12">Laccase-2</fullName>
    </submittedName>
</protein>
<evidence type="ECO:0000259" key="9">
    <source>
        <dbReference type="Pfam" id="PF00394"/>
    </source>
</evidence>
<dbReference type="InterPro" id="IPR001117">
    <property type="entry name" value="Cu-oxidase_2nd"/>
</dbReference>
<feature type="compositionally biased region" description="Low complexity" evidence="7">
    <location>
        <begin position="220"/>
        <end position="244"/>
    </location>
</feature>
<dbReference type="GO" id="GO:0005507">
    <property type="term" value="F:copper ion binding"/>
    <property type="evidence" value="ECO:0007669"/>
    <property type="project" value="InterPro"/>
</dbReference>
<feature type="chain" id="PRO_5042989252" evidence="8">
    <location>
        <begin position="18"/>
        <end position="799"/>
    </location>
</feature>
<dbReference type="CDD" id="cd13901">
    <property type="entry name" value="CuRO_3_MaLCC_like"/>
    <property type="match status" value="1"/>
</dbReference>
<dbReference type="Proteomes" id="UP001303373">
    <property type="component" value="Chromosome 2"/>
</dbReference>
<dbReference type="EMBL" id="CP138581">
    <property type="protein sequence ID" value="WPG98512.1"/>
    <property type="molecule type" value="Genomic_DNA"/>
</dbReference>
<evidence type="ECO:0000259" key="10">
    <source>
        <dbReference type="Pfam" id="PF07731"/>
    </source>
</evidence>
<dbReference type="Gene3D" id="2.60.40.420">
    <property type="entry name" value="Cupredoxins - blue copper proteins"/>
    <property type="match status" value="3"/>
</dbReference>
<dbReference type="AlphaFoldDB" id="A0AAQ3R9Z1"/>
<organism evidence="12 13">
    <name type="scientific">Acrodontium crateriforme</name>
    <dbReference type="NCBI Taxonomy" id="150365"/>
    <lineage>
        <taxon>Eukaryota</taxon>
        <taxon>Fungi</taxon>
        <taxon>Dikarya</taxon>
        <taxon>Ascomycota</taxon>
        <taxon>Pezizomycotina</taxon>
        <taxon>Dothideomycetes</taxon>
        <taxon>Dothideomycetidae</taxon>
        <taxon>Mycosphaerellales</taxon>
        <taxon>Teratosphaeriaceae</taxon>
        <taxon>Acrodontium</taxon>
    </lineage>
</organism>
<keyword evidence="2" id="KW-0479">Metal-binding</keyword>
<evidence type="ECO:0000256" key="7">
    <source>
        <dbReference type="SAM" id="MobiDB-lite"/>
    </source>
</evidence>
<evidence type="ECO:0000313" key="12">
    <source>
        <dbReference type="EMBL" id="WPG98512.1"/>
    </source>
</evidence>
<dbReference type="FunFam" id="2.60.40.420:FF:000021">
    <property type="entry name" value="Extracellular dihydrogeodin oxidase/laccase"/>
    <property type="match status" value="1"/>
</dbReference>
<keyword evidence="8" id="KW-0732">Signal</keyword>
<keyword evidence="4" id="KW-0560">Oxidoreductase</keyword>
<dbReference type="InterPro" id="IPR008972">
    <property type="entry name" value="Cupredoxin"/>
</dbReference>
<evidence type="ECO:0000256" key="5">
    <source>
        <dbReference type="ARBA" id="ARBA00023008"/>
    </source>
</evidence>
<dbReference type="InterPro" id="IPR011707">
    <property type="entry name" value="Cu-oxidase-like_N"/>
</dbReference>
<keyword evidence="3" id="KW-0677">Repeat</keyword>
<feature type="domain" description="Plastocyanin-like" evidence="11">
    <location>
        <begin position="280"/>
        <end position="395"/>
    </location>
</feature>
<feature type="domain" description="Plastocyanin-like" evidence="9">
    <location>
        <begin position="404"/>
        <end position="543"/>
    </location>
</feature>
<comment type="similarity">
    <text evidence="1">Belongs to the multicopper oxidase family.</text>
</comment>
<feature type="region of interest" description="Disordered" evidence="7">
    <location>
        <begin position="193"/>
        <end position="212"/>
    </location>
</feature>
<evidence type="ECO:0000313" key="13">
    <source>
        <dbReference type="Proteomes" id="UP001303373"/>
    </source>
</evidence>
<evidence type="ECO:0000256" key="1">
    <source>
        <dbReference type="ARBA" id="ARBA00010609"/>
    </source>
</evidence>
<dbReference type="InterPro" id="IPR011706">
    <property type="entry name" value="Cu-oxidase_C"/>
</dbReference>
<evidence type="ECO:0000256" key="4">
    <source>
        <dbReference type="ARBA" id="ARBA00023002"/>
    </source>
</evidence>
<sequence length="799" mass="86271">MKTTIFALVASAGVALTADVSDDGYNTVTNTWIHNPWVGPPSLRIFPSVVATVTQVTTLTHTICPCNAEESSASSAYHSSLASTEKITVTDHTTIYTTVCPVTETHVSGSSTVKSTYTTTSTVTSSYKTTITLPESNSASSAVTTSSSSVVTSYPVTSSLSSSEKSHQTVTSSAYPVSWHSSSLNMTSSGSVSTSSIGLNASSTAPVSSSSASLNATSSISSASSTSSASTCTKPTPTGKCTPCDGQSGTPETHCGLDINTNYYKEIPNTCREVEYNFEISEKTISPDGYPRMAMVVNGQMPGPTIEANWGDWIVLNIKNNLSENGTSIHFHGLREWYTNEYDGVPSITQCPLAPGESMTYRVRAAKYGTSWWHSHFAIQTYEGVFGPLIIHGPNSGGSYDKEEMITLQDWSHATVDSIYQQSVTISGNGTGRAQAPTLDTGLINGMNIDGADGSKNQTGERFEMNVEQGETYLLRVVNTAIQSTFKFHIDGHKFKVISMDFVDIEPYETDVLNVNIGQRYNLLVTFDQPIDNYWMRSDNQQSCAQLINSRDIKGIVRYKKAKSGLPTTTAAAYQDECIDEPYASLVPVVPLTAGAQSTNPNNTIDETVTIGPSNGTPNLYKWSLSGTTFQSRWEDPTLYHILKDGTVPDYSGRLAIEVPKLGDWVYVIIESPVPLPHPIHLHGHDFFILSQGLGAYNSSIPLKTDNPPRRDVVNLPSDGRGQGGYLVLAFQADNPGVWLLHCHVGWHVAQGFALQIIENLDGIKDTVHNSCLLNDTCTAWKKYAAANGIEAAPYESGV</sequence>
<dbReference type="PANTHER" id="PTHR11709">
    <property type="entry name" value="MULTI-COPPER OXIDASE"/>
    <property type="match status" value="1"/>
</dbReference>
<gene>
    <name evidence="12" type="ORF">R9X50_00130300</name>
</gene>
<dbReference type="InterPro" id="IPR045087">
    <property type="entry name" value="Cu-oxidase_fam"/>
</dbReference>
<dbReference type="FunFam" id="2.60.40.420:FF:000038">
    <property type="entry name" value="Extracellular dihydrogeodin oxidase/laccase"/>
    <property type="match status" value="1"/>
</dbReference>
<evidence type="ECO:0000256" key="6">
    <source>
        <dbReference type="ARBA" id="ARBA00023180"/>
    </source>
</evidence>
<evidence type="ECO:0000256" key="3">
    <source>
        <dbReference type="ARBA" id="ARBA00022737"/>
    </source>
</evidence>
<dbReference type="Pfam" id="PF07732">
    <property type="entry name" value="Cu-oxidase_3"/>
    <property type="match status" value="1"/>
</dbReference>
<feature type="region of interest" description="Disordered" evidence="7">
    <location>
        <begin position="220"/>
        <end position="247"/>
    </location>
</feature>
<feature type="signal peptide" evidence="8">
    <location>
        <begin position="1"/>
        <end position="17"/>
    </location>
</feature>
<evidence type="ECO:0000256" key="8">
    <source>
        <dbReference type="SAM" id="SignalP"/>
    </source>
</evidence>
<keyword evidence="6" id="KW-0325">Glycoprotein</keyword>
<keyword evidence="13" id="KW-1185">Reference proteome</keyword>
<accession>A0AAQ3R9Z1</accession>